<proteinExistence type="predicted"/>
<dbReference type="AlphaFoldDB" id="A0A2P2NWR4"/>
<accession>A0A2P2NWR4</accession>
<organism evidence="1">
    <name type="scientific">Rhizophora mucronata</name>
    <name type="common">Asiatic mangrove</name>
    <dbReference type="NCBI Taxonomy" id="61149"/>
    <lineage>
        <taxon>Eukaryota</taxon>
        <taxon>Viridiplantae</taxon>
        <taxon>Streptophyta</taxon>
        <taxon>Embryophyta</taxon>
        <taxon>Tracheophyta</taxon>
        <taxon>Spermatophyta</taxon>
        <taxon>Magnoliopsida</taxon>
        <taxon>eudicotyledons</taxon>
        <taxon>Gunneridae</taxon>
        <taxon>Pentapetalae</taxon>
        <taxon>rosids</taxon>
        <taxon>fabids</taxon>
        <taxon>Malpighiales</taxon>
        <taxon>Rhizophoraceae</taxon>
        <taxon>Rhizophora</taxon>
    </lineage>
</organism>
<protein>
    <submittedName>
        <fullName evidence="1">Uncharacterized protein</fullName>
    </submittedName>
</protein>
<name>A0A2P2NWR4_RHIMU</name>
<reference evidence="1" key="1">
    <citation type="submission" date="2018-02" db="EMBL/GenBank/DDBJ databases">
        <title>Rhizophora mucronata_Transcriptome.</title>
        <authorList>
            <person name="Meera S.P."/>
            <person name="Sreeshan A."/>
            <person name="Augustine A."/>
        </authorList>
    </citation>
    <scope>NUCLEOTIDE SEQUENCE</scope>
    <source>
        <tissue evidence="1">Leaf</tissue>
    </source>
</reference>
<dbReference type="EMBL" id="GGEC01066483">
    <property type="protein sequence ID" value="MBX46967.1"/>
    <property type="molecule type" value="Transcribed_RNA"/>
</dbReference>
<evidence type="ECO:0000313" key="1">
    <source>
        <dbReference type="EMBL" id="MBX46967.1"/>
    </source>
</evidence>
<sequence>MVRSIMTQKLRLSDRDYDYGSSC</sequence>